<dbReference type="PANTHER" id="PTHR33172">
    <property type="entry name" value="OS08G0516900 PROTEIN"/>
    <property type="match status" value="1"/>
</dbReference>
<gene>
    <name evidence="3" type="ORF">AAHA92_32615</name>
</gene>
<dbReference type="InterPro" id="IPR051992">
    <property type="entry name" value="OxStress_Response_Reg"/>
</dbReference>
<organism evidence="3 4">
    <name type="scientific">Salvia divinorum</name>
    <name type="common">Maria pastora</name>
    <name type="synonym">Diviner's sage</name>
    <dbReference type="NCBI Taxonomy" id="28513"/>
    <lineage>
        <taxon>Eukaryota</taxon>
        <taxon>Viridiplantae</taxon>
        <taxon>Streptophyta</taxon>
        <taxon>Embryophyta</taxon>
        <taxon>Tracheophyta</taxon>
        <taxon>Spermatophyta</taxon>
        <taxon>Magnoliopsida</taxon>
        <taxon>eudicotyledons</taxon>
        <taxon>Gunneridae</taxon>
        <taxon>Pentapetalae</taxon>
        <taxon>asterids</taxon>
        <taxon>lamiids</taxon>
        <taxon>Lamiales</taxon>
        <taxon>Lamiaceae</taxon>
        <taxon>Nepetoideae</taxon>
        <taxon>Mentheae</taxon>
        <taxon>Salviinae</taxon>
        <taxon>Salvia</taxon>
        <taxon>Salvia subgen. Calosphace</taxon>
    </lineage>
</organism>
<evidence type="ECO:0000313" key="3">
    <source>
        <dbReference type="EMBL" id="KAL1532631.1"/>
    </source>
</evidence>
<evidence type="ECO:0000313" key="4">
    <source>
        <dbReference type="Proteomes" id="UP001567538"/>
    </source>
</evidence>
<protein>
    <submittedName>
        <fullName evidence="3">Uncharacterized protein</fullName>
    </submittedName>
</protein>
<keyword evidence="4" id="KW-1185">Reference proteome</keyword>
<sequence length="129" mass="14203">MPTRAMCKVGVEDEIFYGDKRLFEGKKVMFGDVSSYEVPLDAMEDLEEALPISRGLSRFYNGKSRSFANLADALSIKDIKELAKPDYACIHKMRKRRRNMLGGGTPTTSATNLALDVAMSNSTGSSPSE</sequence>
<evidence type="ECO:0000256" key="1">
    <source>
        <dbReference type="ARBA" id="ARBA00004123"/>
    </source>
</evidence>
<dbReference type="GO" id="GO:0005634">
    <property type="term" value="C:nucleus"/>
    <property type="evidence" value="ECO:0007669"/>
    <property type="project" value="UniProtKB-SubCell"/>
</dbReference>
<evidence type="ECO:0000256" key="2">
    <source>
        <dbReference type="ARBA" id="ARBA00023242"/>
    </source>
</evidence>
<dbReference type="EMBL" id="JBEAFC010000014">
    <property type="protein sequence ID" value="KAL1532631.1"/>
    <property type="molecule type" value="Genomic_DNA"/>
</dbReference>
<dbReference type="GO" id="GO:0006950">
    <property type="term" value="P:response to stress"/>
    <property type="evidence" value="ECO:0007669"/>
    <property type="project" value="UniProtKB-ARBA"/>
</dbReference>
<keyword evidence="2" id="KW-0539">Nucleus</keyword>
<comment type="subcellular location">
    <subcellularLocation>
        <location evidence="1">Nucleus</location>
    </subcellularLocation>
</comment>
<dbReference type="Proteomes" id="UP001567538">
    <property type="component" value="Unassembled WGS sequence"/>
</dbReference>
<proteinExistence type="predicted"/>
<comment type="caution">
    <text evidence="3">The sequence shown here is derived from an EMBL/GenBank/DDBJ whole genome shotgun (WGS) entry which is preliminary data.</text>
</comment>
<dbReference type="AlphaFoldDB" id="A0ABD1FPF1"/>
<dbReference type="PANTHER" id="PTHR33172:SF37">
    <property type="entry name" value="PROTEIN OXIDATIVE STRESS 3 LIKE 1"/>
    <property type="match status" value="1"/>
</dbReference>
<accession>A0ABD1FPF1</accession>
<reference evidence="3 4" key="1">
    <citation type="submission" date="2024-06" db="EMBL/GenBank/DDBJ databases">
        <title>A chromosome level genome sequence of Diviner's sage (Salvia divinorum).</title>
        <authorList>
            <person name="Ford S.A."/>
            <person name="Ro D.-K."/>
            <person name="Ness R.W."/>
            <person name="Phillips M.A."/>
        </authorList>
    </citation>
    <scope>NUCLEOTIDE SEQUENCE [LARGE SCALE GENOMIC DNA]</scope>
    <source>
        <strain evidence="3">SAF-2024a</strain>
        <tissue evidence="3">Leaf</tissue>
    </source>
</reference>
<name>A0ABD1FPF1_SALDI</name>